<dbReference type="SUPFAM" id="SSF53623">
    <property type="entry name" value="MurD-like peptide ligases, catalytic domain"/>
    <property type="match status" value="1"/>
</dbReference>
<dbReference type="EC" id="6.3.2.13" evidence="7"/>
<feature type="binding site" evidence="7">
    <location>
        <begin position="104"/>
        <end position="110"/>
    </location>
    <ligand>
        <name>ATP</name>
        <dbReference type="ChEBI" id="CHEBI:30616"/>
    </ligand>
</feature>
<evidence type="ECO:0000256" key="4">
    <source>
        <dbReference type="ARBA" id="ARBA00022984"/>
    </source>
</evidence>
<keyword evidence="4 7" id="KW-0573">Peptidoglycan synthesis</keyword>
<gene>
    <name evidence="7" type="primary">murE</name>
    <name evidence="12" type="ORF">ENV41_02120</name>
</gene>
<evidence type="ECO:0000256" key="8">
    <source>
        <dbReference type="RuleBase" id="RU004135"/>
    </source>
</evidence>
<dbReference type="NCBIfam" id="TIGR01085">
    <property type="entry name" value="murE"/>
    <property type="match status" value="1"/>
</dbReference>
<dbReference type="PANTHER" id="PTHR23135:SF4">
    <property type="entry name" value="UDP-N-ACETYLMURAMOYL-L-ALANYL-D-GLUTAMATE--2,6-DIAMINOPIMELATE LIGASE MURE HOMOLOG, CHLOROPLASTIC"/>
    <property type="match status" value="1"/>
</dbReference>
<dbReference type="Pfam" id="PF01225">
    <property type="entry name" value="Mur_ligase"/>
    <property type="match status" value="1"/>
</dbReference>
<feature type="binding site" evidence="7">
    <location>
        <position position="173"/>
    </location>
    <ligand>
        <name>UDP-N-acetyl-alpha-D-muramoyl-L-alanyl-D-glutamate</name>
        <dbReference type="ChEBI" id="CHEBI:83900"/>
    </ligand>
</feature>
<dbReference type="AlphaFoldDB" id="A0A7V3J9P3"/>
<keyword evidence="5 7" id="KW-0131">Cell cycle</keyword>
<dbReference type="InterPro" id="IPR005761">
    <property type="entry name" value="UDP-N-AcMur-Glu-dNH2Pim_ligase"/>
</dbReference>
<dbReference type="InterPro" id="IPR004101">
    <property type="entry name" value="Mur_ligase_C"/>
</dbReference>
<feature type="short sequence motif" description="Meso-diaminopimelate recognition motif" evidence="7">
    <location>
        <begin position="394"/>
        <end position="397"/>
    </location>
</feature>
<accession>A0A7V3J9P3</accession>
<evidence type="ECO:0000259" key="9">
    <source>
        <dbReference type="Pfam" id="PF01225"/>
    </source>
</evidence>
<evidence type="ECO:0000313" key="12">
    <source>
        <dbReference type="EMBL" id="HFZ08911.1"/>
    </source>
</evidence>
<dbReference type="GO" id="GO:0005524">
    <property type="term" value="F:ATP binding"/>
    <property type="evidence" value="ECO:0007669"/>
    <property type="project" value="UniProtKB-UniRule"/>
</dbReference>
<name>A0A7V3J9P3_UNCC3</name>
<dbReference type="InterPro" id="IPR036615">
    <property type="entry name" value="Mur_ligase_C_dom_sf"/>
</dbReference>
<comment type="subcellular location">
    <subcellularLocation>
        <location evidence="7 8">Cytoplasm</location>
    </subcellularLocation>
</comment>
<comment type="function">
    <text evidence="7">Catalyzes the addition of meso-diaminopimelic acid to the nucleotide precursor UDP-N-acetylmuramoyl-L-alanyl-D-glutamate (UMAG) in the biosynthesis of bacterial cell-wall peptidoglycan.</text>
</comment>
<keyword evidence="7" id="KW-0067">ATP-binding</keyword>
<dbReference type="GO" id="GO:0008765">
    <property type="term" value="F:UDP-N-acetylmuramoylalanyl-D-glutamate-2,6-diaminopimelate ligase activity"/>
    <property type="evidence" value="ECO:0007669"/>
    <property type="project" value="UniProtKB-UniRule"/>
</dbReference>
<dbReference type="GO" id="GO:0008360">
    <property type="term" value="P:regulation of cell shape"/>
    <property type="evidence" value="ECO:0007669"/>
    <property type="project" value="UniProtKB-KW"/>
</dbReference>
<comment type="caution">
    <text evidence="12">The sequence shown here is derived from an EMBL/GenBank/DDBJ whole genome shotgun (WGS) entry which is preliminary data.</text>
</comment>
<evidence type="ECO:0000256" key="5">
    <source>
        <dbReference type="ARBA" id="ARBA00023306"/>
    </source>
</evidence>
<dbReference type="NCBIfam" id="NF001124">
    <property type="entry name" value="PRK00139.1-2"/>
    <property type="match status" value="1"/>
</dbReference>
<protein>
    <recommendedName>
        <fullName evidence="7">UDP-N-acetylmuramoyl-L-alanyl-D-glutamate--2,6-diaminopimelate ligase</fullName>
        <ecNumber evidence="7">6.3.2.13</ecNumber>
    </recommendedName>
    <alternativeName>
        <fullName evidence="7">Meso-A2pm-adding enzyme</fullName>
    </alternativeName>
    <alternativeName>
        <fullName evidence="7">Meso-diaminopimelate-adding enzyme</fullName>
    </alternativeName>
    <alternativeName>
        <fullName evidence="7">UDP-MurNAc-L-Ala-D-Glu:meso-diaminopimelate ligase</fullName>
    </alternativeName>
    <alternativeName>
        <fullName evidence="7">UDP-MurNAc-tripeptide synthetase</fullName>
    </alternativeName>
    <alternativeName>
        <fullName evidence="7">UDP-N-acetylmuramyl-tripeptide synthetase</fullName>
    </alternativeName>
</protein>
<dbReference type="InterPro" id="IPR036565">
    <property type="entry name" value="Mur-like_cat_sf"/>
</dbReference>
<dbReference type="SUPFAM" id="SSF63418">
    <property type="entry name" value="MurE/MurF N-terminal domain"/>
    <property type="match status" value="1"/>
</dbReference>
<feature type="binding site" evidence="7">
    <location>
        <position position="444"/>
    </location>
    <ligand>
        <name>meso-2,6-diaminopimelate</name>
        <dbReference type="ChEBI" id="CHEBI:57791"/>
    </ligand>
</feature>
<feature type="binding site" evidence="7">
    <location>
        <position position="448"/>
    </location>
    <ligand>
        <name>meso-2,6-diaminopimelate</name>
        <dbReference type="ChEBI" id="CHEBI:57791"/>
    </ligand>
</feature>
<dbReference type="InterPro" id="IPR000713">
    <property type="entry name" value="Mur_ligase_N"/>
</dbReference>
<evidence type="ECO:0000256" key="1">
    <source>
        <dbReference type="ARBA" id="ARBA00005898"/>
    </source>
</evidence>
<dbReference type="NCBIfam" id="NF001126">
    <property type="entry name" value="PRK00139.1-4"/>
    <property type="match status" value="1"/>
</dbReference>
<feature type="domain" description="Mur ligase C-terminal" evidence="10">
    <location>
        <begin position="321"/>
        <end position="446"/>
    </location>
</feature>
<evidence type="ECO:0000259" key="10">
    <source>
        <dbReference type="Pfam" id="PF02875"/>
    </source>
</evidence>
<feature type="domain" description="Mur ligase central" evidence="11">
    <location>
        <begin position="102"/>
        <end position="299"/>
    </location>
</feature>
<dbReference type="InterPro" id="IPR035911">
    <property type="entry name" value="MurE/MurF_N"/>
</dbReference>
<keyword evidence="7" id="KW-0963">Cytoplasm</keyword>
<dbReference type="UniPathway" id="UPA00219"/>
<evidence type="ECO:0000256" key="3">
    <source>
        <dbReference type="ARBA" id="ARBA00022960"/>
    </source>
</evidence>
<dbReference type="GO" id="GO:0000287">
    <property type="term" value="F:magnesium ion binding"/>
    <property type="evidence" value="ECO:0007669"/>
    <property type="project" value="UniProtKB-UniRule"/>
</dbReference>
<keyword evidence="3 7" id="KW-0133">Cell shape</keyword>
<comment type="caution">
    <text evidence="7">Lacks conserved residue(s) required for the propagation of feature annotation.</text>
</comment>
<proteinExistence type="inferred from homology"/>
<feature type="domain" description="Mur ligase N-terminal catalytic" evidence="9">
    <location>
        <begin position="19"/>
        <end position="89"/>
    </location>
</feature>
<dbReference type="SUPFAM" id="SSF53244">
    <property type="entry name" value="MurD-like peptide ligases, peptide-binding domain"/>
    <property type="match status" value="1"/>
</dbReference>
<evidence type="ECO:0000256" key="2">
    <source>
        <dbReference type="ARBA" id="ARBA00022618"/>
    </source>
</evidence>
<dbReference type="GO" id="GO:0009252">
    <property type="term" value="P:peptidoglycan biosynthetic process"/>
    <property type="evidence" value="ECO:0007669"/>
    <property type="project" value="UniProtKB-UniRule"/>
</dbReference>
<dbReference type="EMBL" id="DTGG01000071">
    <property type="protein sequence ID" value="HFZ08911.1"/>
    <property type="molecule type" value="Genomic_DNA"/>
</dbReference>
<dbReference type="GO" id="GO:0071555">
    <property type="term" value="P:cell wall organization"/>
    <property type="evidence" value="ECO:0007669"/>
    <property type="project" value="UniProtKB-KW"/>
</dbReference>
<keyword evidence="2 7" id="KW-0132">Cell division</keyword>
<evidence type="ECO:0000259" key="11">
    <source>
        <dbReference type="Pfam" id="PF08245"/>
    </source>
</evidence>
<keyword evidence="7" id="KW-0547">Nucleotide-binding</keyword>
<keyword evidence="7 12" id="KW-0436">Ligase</keyword>
<keyword evidence="7" id="KW-0460">Magnesium</keyword>
<feature type="binding site" evidence="7">
    <location>
        <position position="370"/>
    </location>
    <ligand>
        <name>meso-2,6-diaminopimelate</name>
        <dbReference type="ChEBI" id="CHEBI:57791"/>
    </ligand>
</feature>
<comment type="similarity">
    <text evidence="1 7">Belongs to the MurCDEF family. MurE subfamily.</text>
</comment>
<feature type="binding site" evidence="7">
    <location>
        <position position="181"/>
    </location>
    <ligand>
        <name>UDP-N-acetyl-alpha-D-muramoyl-L-alanyl-D-glutamate</name>
        <dbReference type="ChEBI" id="CHEBI:83900"/>
    </ligand>
</feature>
<dbReference type="Gene3D" id="3.90.190.20">
    <property type="entry name" value="Mur ligase, C-terminal domain"/>
    <property type="match status" value="1"/>
</dbReference>
<dbReference type="InterPro" id="IPR013221">
    <property type="entry name" value="Mur_ligase_cen"/>
</dbReference>
<dbReference type="PANTHER" id="PTHR23135">
    <property type="entry name" value="MUR LIGASE FAMILY MEMBER"/>
    <property type="match status" value="1"/>
</dbReference>
<feature type="modified residue" description="N6-carboxylysine" evidence="7">
    <location>
        <position position="213"/>
    </location>
</feature>
<reference evidence="12" key="1">
    <citation type="journal article" date="2020" name="mSystems">
        <title>Genome- and Community-Level Interaction Insights into Carbon Utilization and Element Cycling Functions of Hydrothermarchaeota in Hydrothermal Sediment.</title>
        <authorList>
            <person name="Zhou Z."/>
            <person name="Liu Y."/>
            <person name="Xu W."/>
            <person name="Pan J."/>
            <person name="Luo Z.H."/>
            <person name="Li M."/>
        </authorList>
    </citation>
    <scope>NUCLEOTIDE SEQUENCE [LARGE SCALE GENOMIC DNA]</scope>
    <source>
        <strain evidence="12">SpSt-757</strain>
    </source>
</reference>
<comment type="pathway">
    <text evidence="7 8">Cell wall biogenesis; peptidoglycan biosynthesis.</text>
</comment>
<evidence type="ECO:0000256" key="7">
    <source>
        <dbReference type="HAMAP-Rule" id="MF_00208"/>
    </source>
</evidence>
<organism evidence="12">
    <name type="scientific">candidate division CPR3 bacterium</name>
    <dbReference type="NCBI Taxonomy" id="2268181"/>
    <lineage>
        <taxon>Bacteria</taxon>
        <taxon>Bacteria division CPR3</taxon>
    </lineage>
</organism>
<comment type="catalytic activity">
    <reaction evidence="7">
        <text>UDP-N-acetyl-alpha-D-muramoyl-L-alanyl-D-glutamate + meso-2,6-diaminopimelate + ATP = UDP-N-acetyl-alpha-D-muramoyl-L-alanyl-gamma-D-glutamyl-meso-2,6-diaminopimelate + ADP + phosphate + H(+)</text>
        <dbReference type="Rhea" id="RHEA:23676"/>
        <dbReference type="ChEBI" id="CHEBI:15378"/>
        <dbReference type="ChEBI" id="CHEBI:30616"/>
        <dbReference type="ChEBI" id="CHEBI:43474"/>
        <dbReference type="ChEBI" id="CHEBI:57791"/>
        <dbReference type="ChEBI" id="CHEBI:83900"/>
        <dbReference type="ChEBI" id="CHEBI:83905"/>
        <dbReference type="ChEBI" id="CHEBI:456216"/>
        <dbReference type="EC" id="6.3.2.13"/>
    </reaction>
</comment>
<dbReference type="Pfam" id="PF08245">
    <property type="entry name" value="Mur_ligase_M"/>
    <property type="match status" value="1"/>
</dbReference>
<feature type="binding site" evidence="7">
    <location>
        <begin position="394"/>
        <end position="397"/>
    </location>
    <ligand>
        <name>meso-2,6-diaminopimelate</name>
        <dbReference type="ChEBI" id="CHEBI:57791"/>
    </ligand>
</feature>
<dbReference type="Pfam" id="PF02875">
    <property type="entry name" value="Mur_ligase_C"/>
    <property type="match status" value="1"/>
</dbReference>
<feature type="binding site" evidence="7">
    <location>
        <begin position="146"/>
        <end position="147"/>
    </location>
    <ligand>
        <name>UDP-N-acetyl-alpha-D-muramoyl-L-alanyl-D-glutamate</name>
        <dbReference type="ChEBI" id="CHEBI:83900"/>
    </ligand>
</feature>
<dbReference type="GO" id="GO:0051301">
    <property type="term" value="P:cell division"/>
    <property type="evidence" value="ECO:0007669"/>
    <property type="project" value="UniProtKB-KW"/>
</dbReference>
<evidence type="ECO:0000256" key="6">
    <source>
        <dbReference type="ARBA" id="ARBA00023316"/>
    </source>
</evidence>
<dbReference type="Gene3D" id="3.40.1390.10">
    <property type="entry name" value="MurE/MurF, N-terminal domain"/>
    <property type="match status" value="1"/>
</dbReference>
<dbReference type="Gene3D" id="3.40.1190.10">
    <property type="entry name" value="Mur-like, catalytic domain"/>
    <property type="match status" value="1"/>
</dbReference>
<sequence>MLLSQLANGFKMVGKDVDVKGITYNSKKVKPGDLFIALKGRNTDGHLFVEEAVKNGAVALMVQEEKDYPVPYIYVENTRKYLGIIAARFFDNPSQKLKTIGVTGTNGKTTTTFMIREMLEAQGEKTGLLGTIYYCIGNNCVEAGRTTPESSDIQEFMYKALQEGAKYFIMEVSSAGIEEYRIEGTHFYVGCFTNFSREHMEYHGTMENYLKAKLKLFQIYKPEFAVINLDDPYSKYFLEATKEPLTFGIKENASLKAEIVKTGLDGSIVNLYGVINERNLYIPLPGKFNVYNFLCAALVLHTLNKAQNLKELAINIKPVPGRFQKVDNNCGINVFIDYAHTPEAMRNLLENVKQFRKGRIITVFGAGGDRDPGKRPLFGQISEELSDIQIITSDNPRSEPPERIIQDILSGMKGDRAKVIPDRREAIFTAIKLAEKDDIVLIIGKGHENYQEIKGVRYPFSDYDVALEALKEKGCLQ</sequence>
<dbReference type="GO" id="GO:0005737">
    <property type="term" value="C:cytoplasm"/>
    <property type="evidence" value="ECO:0007669"/>
    <property type="project" value="UniProtKB-SubCell"/>
</dbReference>
<comment type="cofactor">
    <cofactor evidence="7">
        <name>Mg(2+)</name>
        <dbReference type="ChEBI" id="CHEBI:18420"/>
    </cofactor>
</comment>
<comment type="PTM">
    <text evidence="7">Carboxylation is probably crucial for Mg(2+) binding and, consequently, for the gamma-phosphate positioning of ATP.</text>
</comment>
<keyword evidence="6 7" id="KW-0961">Cell wall biogenesis/degradation</keyword>
<dbReference type="HAMAP" id="MF_00208">
    <property type="entry name" value="MurE"/>
    <property type="match status" value="1"/>
</dbReference>
<feature type="binding site" evidence="7">
    <location>
        <position position="26"/>
    </location>
    <ligand>
        <name>UDP-N-acetyl-alpha-D-muramoyl-L-alanyl-D-glutamate</name>
        <dbReference type="ChEBI" id="CHEBI:83900"/>
    </ligand>
</feature>